<keyword evidence="1" id="KW-0472">Membrane</keyword>
<dbReference type="RefSeq" id="WP_173493411.1">
    <property type="nucleotide sequence ID" value="NZ_CP054056.1"/>
</dbReference>
<dbReference type="EMBL" id="CP054056">
    <property type="protein sequence ID" value="QKJ25114.1"/>
    <property type="molecule type" value="Genomic_DNA"/>
</dbReference>
<protein>
    <submittedName>
        <fullName evidence="2">Uncharacterized protein</fullName>
    </submittedName>
</protein>
<feature type="transmembrane region" description="Helical" evidence="1">
    <location>
        <begin position="85"/>
        <end position="105"/>
    </location>
</feature>
<feature type="transmembrane region" description="Helical" evidence="1">
    <location>
        <begin position="117"/>
        <end position="138"/>
    </location>
</feature>
<keyword evidence="3" id="KW-1185">Reference proteome</keyword>
<evidence type="ECO:0000313" key="2">
    <source>
        <dbReference type="EMBL" id="QKJ25114.1"/>
    </source>
</evidence>
<name>A0A7D4UD90_9MICO</name>
<proteinExistence type="predicted"/>
<dbReference type="KEGG" id="aqg:HRU87_02640"/>
<dbReference type="Proteomes" id="UP000501003">
    <property type="component" value="Chromosome"/>
</dbReference>
<keyword evidence="1" id="KW-0812">Transmembrane</keyword>
<sequence length="159" mass="18173">MSELSKHGKPNLRSSFIAFSVFLAAFYWLVVASYPSFFIFNPADDSWGIRQAALWLSLIGWTVIATVPAAALLLYAVGKIKALRALPYAALIWPISVVINQILLYVRDGVWYFDYLINHPIFIASDILLPALLMFLWWELREQHGRHDAREPQPEQSQP</sequence>
<evidence type="ECO:0000313" key="3">
    <source>
        <dbReference type="Proteomes" id="UP000501003"/>
    </source>
</evidence>
<keyword evidence="1" id="KW-1133">Transmembrane helix</keyword>
<accession>A0A7D4UD90</accession>
<organism evidence="2 3">
    <name type="scientific">Aquiluna borgnonia</name>
    <dbReference type="NCBI Taxonomy" id="2499157"/>
    <lineage>
        <taxon>Bacteria</taxon>
        <taxon>Bacillati</taxon>
        <taxon>Actinomycetota</taxon>
        <taxon>Actinomycetes</taxon>
        <taxon>Micrococcales</taxon>
        <taxon>Microbacteriaceae</taxon>
        <taxon>Luna cluster</taxon>
        <taxon>Luna-1 subcluster</taxon>
        <taxon>Aquiluna</taxon>
    </lineage>
</organism>
<gene>
    <name evidence="2" type="ORF">HRU87_02640</name>
</gene>
<feature type="transmembrane region" description="Helical" evidence="1">
    <location>
        <begin position="16"/>
        <end position="40"/>
    </location>
</feature>
<reference evidence="2 3" key="1">
    <citation type="submission" date="2020-05" db="EMBL/GenBank/DDBJ databases">
        <title>Aquirufa sp. strain 15G-AUS-rot a new Aquirufa species.</title>
        <authorList>
            <person name="Pitt A."/>
            <person name="Hahn M.W."/>
        </authorList>
    </citation>
    <scope>NUCLEOTIDE SEQUENCE [LARGE SCALE GENOMIC DNA]</scope>
    <source>
        <strain evidence="2 3">15G-AUS-rot</strain>
    </source>
</reference>
<feature type="transmembrane region" description="Helical" evidence="1">
    <location>
        <begin position="52"/>
        <end position="78"/>
    </location>
</feature>
<dbReference type="AlphaFoldDB" id="A0A7D4UD90"/>
<evidence type="ECO:0000256" key="1">
    <source>
        <dbReference type="SAM" id="Phobius"/>
    </source>
</evidence>